<dbReference type="Gene3D" id="3.30.300.30">
    <property type="match status" value="1"/>
</dbReference>
<dbReference type="Proteomes" id="UP000549052">
    <property type="component" value="Unassembled WGS sequence"/>
</dbReference>
<dbReference type="FunFam" id="3.40.50.12780:FF:000003">
    <property type="entry name" value="Long-chain-fatty-acid--CoA ligase FadD"/>
    <property type="match status" value="1"/>
</dbReference>
<evidence type="ECO:0000256" key="11">
    <source>
        <dbReference type="ARBA" id="ARBA00023136"/>
    </source>
</evidence>
<keyword evidence="10" id="KW-0443">Lipid metabolism</keyword>
<dbReference type="GO" id="GO:0004467">
    <property type="term" value="F:long-chain fatty acid-CoA ligase activity"/>
    <property type="evidence" value="ECO:0007669"/>
    <property type="project" value="UniProtKB-EC"/>
</dbReference>
<dbReference type="EMBL" id="JACGXN010000001">
    <property type="protein sequence ID" value="MBA8877678.1"/>
    <property type="molecule type" value="Genomic_DNA"/>
</dbReference>
<dbReference type="PROSITE" id="PS00455">
    <property type="entry name" value="AMP_BINDING"/>
    <property type="match status" value="1"/>
</dbReference>
<dbReference type="InterPro" id="IPR050237">
    <property type="entry name" value="ATP-dep_AMP-bd_enzyme"/>
</dbReference>
<feature type="region of interest" description="Disordered" evidence="15">
    <location>
        <begin position="1"/>
        <end position="221"/>
    </location>
</feature>
<evidence type="ECO:0000259" key="16">
    <source>
        <dbReference type="Pfam" id="PF00501"/>
    </source>
</evidence>
<feature type="domain" description="AMP-dependent synthetase/ligase" evidence="16">
    <location>
        <begin position="348"/>
        <end position="738"/>
    </location>
</feature>
<evidence type="ECO:0000313" key="18">
    <source>
        <dbReference type="EMBL" id="MBA8877678.1"/>
    </source>
</evidence>
<comment type="caution">
    <text evidence="18">The sequence shown here is derived from an EMBL/GenBank/DDBJ whole genome shotgun (WGS) entry which is preliminary data.</text>
</comment>
<feature type="compositionally biased region" description="Low complexity" evidence="15">
    <location>
        <begin position="157"/>
        <end position="221"/>
    </location>
</feature>
<dbReference type="InterPro" id="IPR000873">
    <property type="entry name" value="AMP-dep_synth/lig_dom"/>
</dbReference>
<feature type="region of interest" description="Disordered" evidence="15">
    <location>
        <begin position="235"/>
        <end position="262"/>
    </location>
</feature>
<gene>
    <name evidence="18" type="ORF">FHW16_001360</name>
</gene>
<feature type="compositionally biased region" description="Low complexity" evidence="15">
    <location>
        <begin position="64"/>
        <end position="101"/>
    </location>
</feature>
<keyword evidence="9" id="KW-0460">Magnesium</keyword>
<dbReference type="AlphaFoldDB" id="A0A839EH26"/>
<comment type="subcellular location">
    <subcellularLocation>
        <location evidence="2">Membrane</location>
        <topology evidence="2">Peripheral membrane protein</topology>
    </subcellularLocation>
</comment>
<proteinExistence type="inferred from homology"/>
<dbReference type="InterPro" id="IPR025110">
    <property type="entry name" value="AMP-bd_C"/>
</dbReference>
<protein>
    <recommendedName>
        <fullName evidence="13">Long-chain-fatty-acid--CoA ligase</fullName>
        <ecNumber evidence="12">6.2.1.3</ecNumber>
    </recommendedName>
    <alternativeName>
        <fullName evidence="14">Long-chain acyl-CoA synthetase</fullName>
    </alternativeName>
</protein>
<comment type="pathway">
    <text evidence="3">Lipid metabolism; fatty acid beta-oxidation.</text>
</comment>
<evidence type="ECO:0000256" key="1">
    <source>
        <dbReference type="ARBA" id="ARBA00001946"/>
    </source>
</evidence>
<evidence type="ECO:0000256" key="6">
    <source>
        <dbReference type="ARBA" id="ARBA00022741"/>
    </source>
</evidence>
<feature type="domain" description="AMP-binding enzyme C-terminal" evidence="17">
    <location>
        <begin position="789"/>
        <end position="863"/>
    </location>
</feature>
<evidence type="ECO:0000256" key="9">
    <source>
        <dbReference type="ARBA" id="ARBA00022842"/>
    </source>
</evidence>
<evidence type="ECO:0000256" key="12">
    <source>
        <dbReference type="ARBA" id="ARBA00026121"/>
    </source>
</evidence>
<keyword evidence="11" id="KW-0472">Membrane</keyword>
<dbReference type="Gene3D" id="2.30.38.10">
    <property type="entry name" value="Luciferase, Domain 3"/>
    <property type="match status" value="1"/>
</dbReference>
<dbReference type="Gene3D" id="3.40.50.980">
    <property type="match status" value="2"/>
</dbReference>
<dbReference type="Pfam" id="PF13193">
    <property type="entry name" value="AMP-binding_C"/>
    <property type="match status" value="1"/>
</dbReference>
<evidence type="ECO:0000256" key="10">
    <source>
        <dbReference type="ARBA" id="ARBA00023098"/>
    </source>
</evidence>
<comment type="similarity">
    <text evidence="4">Belongs to the ATP-dependent AMP-binding enzyme family.</text>
</comment>
<dbReference type="PANTHER" id="PTHR43767">
    <property type="entry name" value="LONG-CHAIN-FATTY-ACID--COA LIGASE"/>
    <property type="match status" value="1"/>
</dbReference>
<dbReference type="PANTHER" id="PTHR43767:SF8">
    <property type="entry name" value="LONG-CHAIN-FATTY-ACID--COA LIGASE"/>
    <property type="match status" value="1"/>
</dbReference>
<organism evidence="18 19">
    <name type="scientific">Phyllobacterium myrsinacearum</name>
    <dbReference type="NCBI Taxonomy" id="28101"/>
    <lineage>
        <taxon>Bacteria</taxon>
        <taxon>Pseudomonadati</taxon>
        <taxon>Pseudomonadota</taxon>
        <taxon>Alphaproteobacteria</taxon>
        <taxon>Hyphomicrobiales</taxon>
        <taxon>Phyllobacteriaceae</taxon>
        <taxon>Phyllobacterium</taxon>
    </lineage>
</organism>
<keyword evidence="5 18" id="KW-0436">Ligase</keyword>
<dbReference type="InterPro" id="IPR045851">
    <property type="entry name" value="AMP-bd_C_sf"/>
</dbReference>
<dbReference type="GO" id="GO:0005524">
    <property type="term" value="F:ATP binding"/>
    <property type="evidence" value="ECO:0007669"/>
    <property type="project" value="UniProtKB-KW"/>
</dbReference>
<dbReference type="Pfam" id="PF00501">
    <property type="entry name" value="AMP-binding"/>
    <property type="match status" value="1"/>
</dbReference>
<keyword evidence="19" id="KW-1185">Reference proteome</keyword>
<evidence type="ECO:0000256" key="3">
    <source>
        <dbReference type="ARBA" id="ARBA00005005"/>
    </source>
</evidence>
<feature type="compositionally biased region" description="Low complexity" evidence="15">
    <location>
        <begin position="118"/>
        <end position="141"/>
    </location>
</feature>
<keyword evidence="6" id="KW-0547">Nucleotide-binding</keyword>
<evidence type="ECO:0000256" key="5">
    <source>
        <dbReference type="ARBA" id="ARBA00022598"/>
    </source>
</evidence>
<dbReference type="InterPro" id="IPR020845">
    <property type="entry name" value="AMP-binding_CS"/>
</dbReference>
<evidence type="ECO:0000256" key="15">
    <source>
        <dbReference type="SAM" id="MobiDB-lite"/>
    </source>
</evidence>
<sequence>MAKETTPVKTSVTAKRASTSAAPAKTAKPAATTAKAAANKPAGEVKAAKPAVKTEASSAAKPNTAPVAAKARVKAAAKPATIAKAAPPKTAKPAAVKAAAAITGETPKPARKAKPDAKAAPVKPATVKKTPAPKASKPAATKKADALIVGEAPRSVAKPAPKTAAKAKTATTPKAAVKAPAKPAAAPKTETKAAAKPIPKAAPAKPAAVKKASAPKAGRPVAVKKVDAPVVSEMPKPTVKAAPAKPAAAPKTAASAAPKTAKPVGAKKAAASVTSEIPEPAAKAKTAAPVKPAAKTKAAAPAARTEPAKAVSLAKMPEAKLWVKSYPEGVPAEIGPLPHENINELFAAAYKKYANRPSFTCMGKAMTYAEMDRHSRDLGAWLQSRGLVKGDRVAVMMPNILQYPVAIAAILRAGLTVVNINPLYTPRELEHQLKDSGAKAIIILENFATTLQKVLTATPIKHVVVATMGDMLGLKGHIVNLVVRRVKKMVPAWSLPGHTPFKTALSQGAALTLKPVEVKRDDVAFLQYTGGTTGVSKGAILTHSNIVANVTQMRLWVEVGFRKKGRPDNLTFICALPLYHIFGLTVNAMISMELGGNNVLIPNPRDIPAFVKELQKVPIHVFPGLNTLFNGLLNNEDFRKLDFRNLILSLGGGMAVQRPVADRWFDVTGGLITEGFGLSETSPVASANRLDATEFSGTIGTPLPSTDFSIRDDDGKELPLMEVGEICIRGPQVMAGYWNRPDETAKVMTSDGFFRSGDMGYMDERGYTKIVDRKKDMILVSGFNVYPNEIEEVAMEHPGVREAAAIGVPNEHSGEVVKLFIVRKDPLLTEEAVKAFCAERLTNYKRPRTVEFRDELPKSNVGKILRRELRG</sequence>
<dbReference type="NCBIfam" id="NF005463">
    <property type="entry name" value="PRK07059.1"/>
    <property type="match status" value="1"/>
</dbReference>
<dbReference type="EC" id="6.2.1.3" evidence="12"/>
<accession>A0A839EH26</accession>
<evidence type="ECO:0000259" key="17">
    <source>
        <dbReference type="Pfam" id="PF13193"/>
    </source>
</evidence>
<evidence type="ECO:0000256" key="7">
    <source>
        <dbReference type="ARBA" id="ARBA00022832"/>
    </source>
</evidence>
<dbReference type="SUPFAM" id="SSF56801">
    <property type="entry name" value="Acetyl-CoA synthetase-like"/>
    <property type="match status" value="1"/>
</dbReference>
<evidence type="ECO:0000256" key="4">
    <source>
        <dbReference type="ARBA" id="ARBA00006432"/>
    </source>
</evidence>
<reference evidence="18 19" key="1">
    <citation type="submission" date="2020-07" db="EMBL/GenBank/DDBJ databases">
        <title>Genomic Encyclopedia of Type Strains, Phase IV (KMG-V): Genome sequencing to study the core and pangenomes of soil and plant-associated prokaryotes.</title>
        <authorList>
            <person name="Whitman W."/>
        </authorList>
    </citation>
    <scope>NUCLEOTIDE SEQUENCE [LARGE SCALE GENOMIC DNA]</scope>
    <source>
        <strain evidence="18 19">AN3</strain>
    </source>
</reference>
<feature type="compositionally biased region" description="Low complexity" evidence="15">
    <location>
        <begin position="13"/>
        <end position="42"/>
    </location>
</feature>
<evidence type="ECO:0000313" key="19">
    <source>
        <dbReference type="Proteomes" id="UP000549052"/>
    </source>
</evidence>
<evidence type="ECO:0000256" key="8">
    <source>
        <dbReference type="ARBA" id="ARBA00022840"/>
    </source>
</evidence>
<keyword evidence="8" id="KW-0067">ATP-binding</keyword>
<evidence type="ECO:0000256" key="13">
    <source>
        <dbReference type="ARBA" id="ARBA00039545"/>
    </source>
</evidence>
<evidence type="ECO:0000256" key="14">
    <source>
        <dbReference type="ARBA" id="ARBA00042773"/>
    </source>
</evidence>
<name>A0A839EH26_9HYPH</name>
<dbReference type="CDD" id="cd05936">
    <property type="entry name" value="FC-FACS_FadD_like"/>
    <property type="match status" value="1"/>
</dbReference>
<evidence type="ECO:0000256" key="2">
    <source>
        <dbReference type="ARBA" id="ARBA00004170"/>
    </source>
</evidence>
<dbReference type="GO" id="GO:0016020">
    <property type="term" value="C:membrane"/>
    <property type="evidence" value="ECO:0007669"/>
    <property type="project" value="UniProtKB-SubCell"/>
</dbReference>
<dbReference type="FunFam" id="3.30.300.30:FF:000006">
    <property type="entry name" value="Long-chain-fatty-acid--CoA ligase FadD"/>
    <property type="match status" value="1"/>
</dbReference>
<comment type="cofactor">
    <cofactor evidence="1">
        <name>Mg(2+)</name>
        <dbReference type="ChEBI" id="CHEBI:18420"/>
    </cofactor>
</comment>
<keyword evidence="7" id="KW-0276">Fatty acid metabolism</keyword>